<dbReference type="InterPro" id="IPR013216">
    <property type="entry name" value="Methyltransf_11"/>
</dbReference>
<organism evidence="2 3">
    <name type="scientific">Mycobacterium dioxanotrophicus</name>
    <dbReference type="NCBI Taxonomy" id="482462"/>
    <lineage>
        <taxon>Bacteria</taxon>
        <taxon>Bacillati</taxon>
        <taxon>Actinomycetota</taxon>
        <taxon>Actinomycetes</taxon>
        <taxon>Mycobacteriales</taxon>
        <taxon>Mycobacteriaceae</taxon>
        <taxon>Mycobacterium</taxon>
    </lineage>
</organism>
<name>A0A1Y0C602_9MYCO</name>
<dbReference type="RefSeq" id="WP_087078081.1">
    <property type="nucleotide sequence ID" value="NZ_CP020809.1"/>
</dbReference>
<protein>
    <recommendedName>
        <fullName evidence="1">Methyltransferase type 11 domain-containing protein</fullName>
    </recommendedName>
</protein>
<proteinExistence type="predicted"/>
<dbReference type="SUPFAM" id="SSF53335">
    <property type="entry name" value="S-adenosyl-L-methionine-dependent methyltransferases"/>
    <property type="match status" value="1"/>
</dbReference>
<evidence type="ECO:0000313" key="3">
    <source>
        <dbReference type="Proteomes" id="UP000195331"/>
    </source>
</evidence>
<dbReference type="KEGG" id="mdx:BTO20_20730"/>
<reference evidence="2 3" key="1">
    <citation type="submission" date="2017-04" db="EMBL/GenBank/DDBJ databases">
        <title>Whole Genome Sequence of 1,4-Dioxane Degrading Bacterium Mycobacterium dioxanotrophicus PH-06.</title>
        <authorList>
            <person name="He Y."/>
        </authorList>
    </citation>
    <scope>NUCLEOTIDE SEQUENCE [LARGE SCALE GENOMIC DNA]</scope>
    <source>
        <strain evidence="2 3">PH-06</strain>
    </source>
</reference>
<dbReference type="Proteomes" id="UP000195331">
    <property type="component" value="Chromosome"/>
</dbReference>
<evidence type="ECO:0000259" key="1">
    <source>
        <dbReference type="Pfam" id="PF08241"/>
    </source>
</evidence>
<dbReference type="InterPro" id="IPR029063">
    <property type="entry name" value="SAM-dependent_MTases_sf"/>
</dbReference>
<accession>A0A1Y0C602</accession>
<sequence>MTVITVPQIIPAQPDKPVLDDVPELQAFARAIAVDGVWTTDIARATASMFDGMAATWNTQHSTNRFDAVRDALRRGQIPVGGRCLEVGSGTGQITPLLTDHFDEVFCVDLSIALLTQAPGCDSFRICCDASRLPFCDQVFDAAVLVDTFCCAHELVRVLKGRGHIVWINLLGQDGPLYVPATDIASALPGAWTSTESAAGWGSWSVLSAVASPSEPASTPWP</sequence>
<dbReference type="AlphaFoldDB" id="A0A1Y0C602"/>
<dbReference type="CDD" id="cd02440">
    <property type="entry name" value="AdoMet_MTases"/>
    <property type="match status" value="1"/>
</dbReference>
<evidence type="ECO:0000313" key="2">
    <source>
        <dbReference type="EMBL" id="ART70639.1"/>
    </source>
</evidence>
<dbReference type="OrthoDB" id="3763870at2"/>
<feature type="domain" description="Methyltransferase type 11" evidence="1">
    <location>
        <begin position="85"/>
        <end position="164"/>
    </location>
</feature>
<dbReference type="EMBL" id="CP020809">
    <property type="protein sequence ID" value="ART70639.1"/>
    <property type="molecule type" value="Genomic_DNA"/>
</dbReference>
<gene>
    <name evidence="2" type="ORF">BTO20_20730</name>
</gene>
<keyword evidence="3" id="KW-1185">Reference proteome</keyword>
<dbReference type="Pfam" id="PF08241">
    <property type="entry name" value="Methyltransf_11"/>
    <property type="match status" value="1"/>
</dbReference>
<dbReference type="GO" id="GO:0008757">
    <property type="term" value="F:S-adenosylmethionine-dependent methyltransferase activity"/>
    <property type="evidence" value="ECO:0007669"/>
    <property type="project" value="InterPro"/>
</dbReference>
<dbReference type="Gene3D" id="3.40.50.150">
    <property type="entry name" value="Vaccinia Virus protein VP39"/>
    <property type="match status" value="1"/>
</dbReference>